<name>A0A086ABE6_9FLAO</name>
<sequence length="298" mass="34473">MLSAEDIYSQLSHVKNYENWDTGLNGKSAVSLFLFHYSKLKKSTEAHNKGIDLLEHELNNLESISNVSLFNGLCGIAWSVNYLASENMIDIDHDDFLPDLLESELKSIFFSNNALISDHQFKNNSDIFFYFIERYSTTQSDILKNEYEIFINRSLILFTHFFHQLDSHKLYEKLDIKNLIGFIRNLNLLAQSFQSPLLHFLFSKSNNWVLSALEVNNINLSALFQSANYITDTTHSKKLTKLLTKNNKKTVNEMTLDKINISENIGIWNEGTSNLGLKHIVFEDQIKKKSLKYLLELD</sequence>
<dbReference type="Proteomes" id="UP000028705">
    <property type="component" value="Unassembled WGS sequence"/>
</dbReference>
<accession>A0A086ABE6</accession>
<dbReference type="Gene3D" id="1.50.10.20">
    <property type="match status" value="1"/>
</dbReference>
<dbReference type="EMBL" id="JPRH01000001">
    <property type="protein sequence ID" value="KFF14010.1"/>
    <property type="molecule type" value="Genomic_DNA"/>
</dbReference>
<gene>
    <name evidence="1" type="ORF">IW15_00740</name>
</gene>
<dbReference type="SUPFAM" id="SSF158745">
    <property type="entry name" value="LanC-like"/>
    <property type="match status" value="1"/>
</dbReference>
<comment type="caution">
    <text evidence="1">The sequence shown here is derived from an EMBL/GenBank/DDBJ whole genome shotgun (WGS) entry which is preliminary data.</text>
</comment>
<dbReference type="eggNOG" id="ENOG50311NJ">
    <property type="taxonomic scope" value="Bacteria"/>
</dbReference>
<organism evidence="1 2">
    <name type="scientific">Chryseobacterium soli</name>
    <dbReference type="NCBI Taxonomy" id="445961"/>
    <lineage>
        <taxon>Bacteria</taxon>
        <taxon>Pseudomonadati</taxon>
        <taxon>Bacteroidota</taxon>
        <taxon>Flavobacteriia</taxon>
        <taxon>Flavobacteriales</taxon>
        <taxon>Weeksellaceae</taxon>
        <taxon>Chryseobacterium group</taxon>
        <taxon>Chryseobacterium</taxon>
    </lineage>
</organism>
<proteinExistence type="predicted"/>
<keyword evidence="2" id="KW-1185">Reference proteome</keyword>
<dbReference type="AlphaFoldDB" id="A0A086ABE6"/>
<dbReference type="OrthoDB" id="1423407at2"/>
<evidence type="ECO:0000313" key="1">
    <source>
        <dbReference type="EMBL" id="KFF14010.1"/>
    </source>
</evidence>
<dbReference type="RefSeq" id="WP_034708477.1">
    <property type="nucleotide sequence ID" value="NZ_JPRH01000001.1"/>
</dbReference>
<evidence type="ECO:0008006" key="3">
    <source>
        <dbReference type="Google" id="ProtNLM"/>
    </source>
</evidence>
<evidence type="ECO:0000313" key="2">
    <source>
        <dbReference type="Proteomes" id="UP000028705"/>
    </source>
</evidence>
<dbReference type="STRING" id="445961.IW15_00740"/>
<reference evidence="1 2" key="1">
    <citation type="submission" date="2014-07" db="EMBL/GenBank/DDBJ databases">
        <title>Genome of Chryseobacterium soli DSM 19298.</title>
        <authorList>
            <person name="Stropko S.J."/>
            <person name="Pipes S.E."/>
            <person name="Newman J."/>
        </authorList>
    </citation>
    <scope>NUCLEOTIDE SEQUENCE [LARGE SCALE GENOMIC DNA]</scope>
    <source>
        <strain evidence="1 2">DSM 19298</strain>
    </source>
</reference>
<protein>
    <recommendedName>
        <fullName evidence="3">Lanthionine synthetase C-like protein</fullName>
    </recommendedName>
</protein>